<dbReference type="Pfam" id="PF02163">
    <property type="entry name" value="Peptidase_M50"/>
    <property type="match status" value="2"/>
</dbReference>
<dbReference type="CDD" id="cd06158">
    <property type="entry name" value="S2P-M50_like_1"/>
    <property type="match status" value="1"/>
</dbReference>
<feature type="transmembrane region" description="Helical" evidence="13">
    <location>
        <begin position="183"/>
        <end position="213"/>
    </location>
</feature>
<dbReference type="InterPro" id="IPR052348">
    <property type="entry name" value="Metallopeptidase_M50B"/>
</dbReference>
<evidence type="ECO:0000256" key="7">
    <source>
        <dbReference type="ARBA" id="ARBA00022723"/>
    </source>
</evidence>
<dbReference type="GO" id="GO:0006508">
    <property type="term" value="P:proteolysis"/>
    <property type="evidence" value="ECO:0007669"/>
    <property type="project" value="UniProtKB-KW"/>
</dbReference>
<comment type="similarity">
    <text evidence="3">Belongs to the peptidase M50B family.</text>
</comment>
<evidence type="ECO:0000256" key="11">
    <source>
        <dbReference type="ARBA" id="ARBA00023049"/>
    </source>
</evidence>
<dbReference type="Proteomes" id="UP000231632">
    <property type="component" value="Unassembled WGS sequence"/>
</dbReference>
<dbReference type="EMBL" id="BDFD01000002">
    <property type="protein sequence ID" value="GAV19461.1"/>
    <property type="molecule type" value="Genomic_DNA"/>
</dbReference>
<keyword evidence="9" id="KW-0862">Zinc</keyword>
<keyword evidence="16" id="KW-1185">Reference proteome</keyword>
<keyword evidence="10 13" id="KW-1133">Transmembrane helix</keyword>
<dbReference type="OrthoDB" id="5291252at2"/>
<dbReference type="GO" id="GO:0046872">
    <property type="term" value="F:metal ion binding"/>
    <property type="evidence" value="ECO:0007669"/>
    <property type="project" value="UniProtKB-KW"/>
</dbReference>
<feature type="transmembrane region" description="Helical" evidence="13">
    <location>
        <begin position="53"/>
        <end position="75"/>
    </location>
</feature>
<accession>A0A1L8CKN6</accession>
<evidence type="ECO:0000256" key="5">
    <source>
        <dbReference type="ARBA" id="ARBA00022670"/>
    </source>
</evidence>
<evidence type="ECO:0000256" key="9">
    <source>
        <dbReference type="ARBA" id="ARBA00022833"/>
    </source>
</evidence>
<evidence type="ECO:0000313" key="15">
    <source>
        <dbReference type="EMBL" id="GAV19461.1"/>
    </source>
</evidence>
<comment type="cofactor">
    <cofactor evidence="1">
        <name>Zn(2+)</name>
        <dbReference type="ChEBI" id="CHEBI:29105"/>
    </cofactor>
</comment>
<keyword evidence="11" id="KW-0482">Metalloprotease</keyword>
<keyword evidence="6 13" id="KW-0812">Transmembrane</keyword>
<evidence type="ECO:0000259" key="14">
    <source>
        <dbReference type="Pfam" id="PF02163"/>
    </source>
</evidence>
<feature type="transmembrane region" description="Helical" evidence="13">
    <location>
        <begin position="95"/>
        <end position="121"/>
    </location>
</feature>
<name>A0A1L8CKN6_9PROT</name>
<proteinExistence type="inferred from homology"/>
<dbReference type="GO" id="GO:0008237">
    <property type="term" value="F:metallopeptidase activity"/>
    <property type="evidence" value="ECO:0007669"/>
    <property type="project" value="UniProtKB-KW"/>
</dbReference>
<keyword evidence="12 13" id="KW-0472">Membrane</keyword>
<dbReference type="AlphaFoldDB" id="A0A1L8CKN6"/>
<gene>
    <name evidence="15" type="ORF">MMIC_P0395</name>
</gene>
<dbReference type="PANTHER" id="PTHR35864">
    <property type="entry name" value="ZINC METALLOPROTEASE MJ0611-RELATED"/>
    <property type="match status" value="1"/>
</dbReference>
<evidence type="ECO:0000313" key="16">
    <source>
        <dbReference type="Proteomes" id="UP000231632"/>
    </source>
</evidence>
<evidence type="ECO:0000256" key="6">
    <source>
        <dbReference type="ARBA" id="ARBA00022692"/>
    </source>
</evidence>
<keyword evidence="5" id="KW-0645">Protease</keyword>
<evidence type="ECO:0000256" key="8">
    <source>
        <dbReference type="ARBA" id="ARBA00022801"/>
    </source>
</evidence>
<evidence type="ECO:0000256" key="2">
    <source>
        <dbReference type="ARBA" id="ARBA00004651"/>
    </source>
</evidence>
<evidence type="ECO:0000256" key="3">
    <source>
        <dbReference type="ARBA" id="ARBA00007931"/>
    </source>
</evidence>
<keyword evidence="7" id="KW-0479">Metal-binding</keyword>
<dbReference type="InterPro" id="IPR008915">
    <property type="entry name" value="Peptidase_M50"/>
</dbReference>
<feature type="domain" description="Peptidase M50" evidence="14">
    <location>
        <begin position="122"/>
        <end position="172"/>
    </location>
</feature>
<evidence type="ECO:0000256" key="4">
    <source>
        <dbReference type="ARBA" id="ARBA00022475"/>
    </source>
</evidence>
<organism evidence="15 16">
    <name type="scientific">Mariprofundus micogutta</name>
    <dbReference type="NCBI Taxonomy" id="1921010"/>
    <lineage>
        <taxon>Bacteria</taxon>
        <taxon>Pseudomonadati</taxon>
        <taxon>Pseudomonadota</taxon>
        <taxon>Candidatius Mariprofundia</taxon>
        <taxon>Mariprofundales</taxon>
        <taxon>Mariprofundaceae</taxon>
        <taxon>Mariprofundus</taxon>
    </lineage>
</organism>
<evidence type="ECO:0000256" key="1">
    <source>
        <dbReference type="ARBA" id="ARBA00001947"/>
    </source>
</evidence>
<comment type="subcellular location">
    <subcellularLocation>
        <location evidence="2">Cell membrane</location>
        <topology evidence="2">Multi-pass membrane protein</topology>
    </subcellularLocation>
</comment>
<reference evidence="15 16" key="1">
    <citation type="journal article" date="2017" name="Arch. Microbiol.">
        <title>Mariprofundus micogutta sp. nov., a novel iron-oxidizing zetaproteobacterium isolated from a deep-sea hydrothermal field at the Bayonnaise knoll of the Izu-Ogasawara arc, and a description of Mariprofundales ord. nov. and Zetaproteobacteria classis nov.</title>
        <authorList>
            <person name="Makita H."/>
            <person name="Tanaka E."/>
            <person name="Mitsunobu S."/>
            <person name="Miyazaki M."/>
            <person name="Nunoura T."/>
            <person name="Uematsu K."/>
            <person name="Takaki Y."/>
            <person name="Nishi S."/>
            <person name="Shimamura S."/>
            <person name="Takai K."/>
        </authorList>
    </citation>
    <scope>NUCLEOTIDE SEQUENCE [LARGE SCALE GENOMIC DNA]</scope>
    <source>
        <strain evidence="15 16">ET2</strain>
    </source>
</reference>
<sequence length="219" mass="23589">MDIADIMQKISIWALPVLLAIVLHEVAHGWVADKLGDNTARFMGRLTLNPIKHIDPIGTIAIPLVLVVLGSPFLFGYAKPVPVDFRKLGNPKRDMIWVALAGPATNLVLAVVSALVLMVVVNMPASMMWAAEPLALMCQASIIFNMVLCIFNLLPLPPLDGGRIAVGVLPGPMAWQLSRLEPYGMIIVIALLMLGFFQAVIGPMVSASAGFLINMALPY</sequence>
<feature type="transmembrane region" description="Helical" evidence="13">
    <location>
        <begin position="12"/>
        <end position="32"/>
    </location>
</feature>
<feature type="transmembrane region" description="Helical" evidence="13">
    <location>
        <begin position="133"/>
        <end position="154"/>
    </location>
</feature>
<keyword evidence="8" id="KW-0378">Hydrolase</keyword>
<keyword evidence="4" id="KW-1003">Cell membrane</keyword>
<dbReference type="GO" id="GO:0005886">
    <property type="term" value="C:plasma membrane"/>
    <property type="evidence" value="ECO:0007669"/>
    <property type="project" value="UniProtKB-SubCell"/>
</dbReference>
<feature type="domain" description="Peptidase M50" evidence="14">
    <location>
        <begin position="15"/>
        <end position="120"/>
    </location>
</feature>
<evidence type="ECO:0000256" key="13">
    <source>
        <dbReference type="SAM" id="Phobius"/>
    </source>
</evidence>
<dbReference type="PANTHER" id="PTHR35864:SF1">
    <property type="entry name" value="ZINC METALLOPROTEASE YWHC-RELATED"/>
    <property type="match status" value="1"/>
</dbReference>
<protein>
    <submittedName>
        <fullName evidence="15">Peptidase family M50</fullName>
    </submittedName>
</protein>
<dbReference type="RefSeq" id="WP_083530392.1">
    <property type="nucleotide sequence ID" value="NZ_BDFD01000002.1"/>
</dbReference>
<evidence type="ECO:0000256" key="12">
    <source>
        <dbReference type="ARBA" id="ARBA00023136"/>
    </source>
</evidence>
<dbReference type="InterPro" id="IPR044537">
    <property type="entry name" value="Rip2-like"/>
</dbReference>
<comment type="caution">
    <text evidence="15">The sequence shown here is derived from an EMBL/GenBank/DDBJ whole genome shotgun (WGS) entry which is preliminary data.</text>
</comment>
<evidence type="ECO:0000256" key="10">
    <source>
        <dbReference type="ARBA" id="ARBA00022989"/>
    </source>
</evidence>